<dbReference type="Proteomes" id="UP000587527">
    <property type="component" value="Unassembled WGS sequence"/>
</dbReference>
<keyword evidence="2" id="KW-0223">Dioxygenase</keyword>
<feature type="domain" description="VOC" evidence="1">
    <location>
        <begin position="5"/>
        <end position="124"/>
    </location>
</feature>
<gene>
    <name evidence="2" type="ORF">F4553_003102</name>
</gene>
<reference evidence="2 3" key="1">
    <citation type="submission" date="2020-08" db="EMBL/GenBank/DDBJ databases">
        <title>Sequencing the genomes of 1000 actinobacteria strains.</title>
        <authorList>
            <person name="Klenk H.-P."/>
        </authorList>
    </citation>
    <scope>NUCLEOTIDE SEQUENCE [LARGE SCALE GENOMIC DNA]</scope>
    <source>
        <strain evidence="2 3">DSM 45362</strain>
    </source>
</reference>
<evidence type="ECO:0000259" key="1">
    <source>
        <dbReference type="PROSITE" id="PS51819"/>
    </source>
</evidence>
<dbReference type="Pfam" id="PF00903">
    <property type="entry name" value="Glyoxalase"/>
    <property type="match status" value="1"/>
</dbReference>
<dbReference type="GO" id="GO:0016829">
    <property type="term" value="F:lyase activity"/>
    <property type="evidence" value="ECO:0007669"/>
    <property type="project" value="UniProtKB-KW"/>
</dbReference>
<proteinExistence type="predicted"/>
<dbReference type="InterPro" id="IPR029068">
    <property type="entry name" value="Glyas_Bleomycin-R_OHBP_Dase"/>
</dbReference>
<keyword evidence="3" id="KW-1185">Reference proteome</keyword>
<sequence>MTVTGRVLGTLPASDLARAKDFYARNLGLKPVKETDAGLVFECGDNSRILLFPSTGRASGDHTQAVFEVADVSGEVATMKANGITFEEFDLPGMRTEDGVVTMEGVESAFFHDSEGNLICISQHVDV</sequence>
<organism evidence="2 3">
    <name type="scientific">Allocatelliglobosispora scoriae</name>
    <dbReference type="NCBI Taxonomy" id="643052"/>
    <lineage>
        <taxon>Bacteria</taxon>
        <taxon>Bacillati</taxon>
        <taxon>Actinomycetota</taxon>
        <taxon>Actinomycetes</taxon>
        <taxon>Micromonosporales</taxon>
        <taxon>Micromonosporaceae</taxon>
        <taxon>Allocatelliglobosispora</taxon>
    </lineage>
</organism>
<accession>A0A841BS37</accession>
<dbReference type="AlphaFoldDB" id="A0A841BS37"/>
<dbReference type="InterPro" id="IPR037523">
    <property type="entry name" value="VOC_core"/>
</dbReference>
<dbReference type="RefSeq" id="WP_184836542.1">
    <property type="nucleotide sequence ID" value="NZ_JACHMN010000002.1"/>
</dbReference>
<comment type="caution">
    <text evidence="2">The sequence shown here is derived from an EMBL/GenBank/DDBJ whole genome shotgun (WGS) entry which is preliminary data.</text>
</comment>
<dbReference type="PROSITE" id="PS51819">
    <property type="entry name" value="VOC"/>
    <property type="match status" value="1"/>
</dbReference>
<dbReference type="GO" id="GO:0051213">
    <property type="term" value="F:dioxygenase activity"/>
    <property type="evidence" value="ECO:0007669"/>
    <property type="project" value="UniProtKB-KW"/>
</dbReference>
<evidence type="ECO:0000313" key="2">
    <source>
        <dbReference type="EMBL" id="MBB5869723.1"/>
    </source>
</evidence>
<dbReference type="InterPro" id="IPR004360">
    <property type="entry name" value="Glyas_Fos-R_dOase_dom"/>
</dbReference>
<keyword evidence="2" id="KW-0560">Oxidoreductase</keyword>
<protein>
    <submittedName>
        <fullName evidence="2">Catechol 2,3-dioxygenase-like lactoylglutathione lyase family enzyme</fullName>
    </submittedName>
</protein>
<evidence type="ECO:0000313" key="3">
    <source>
        <dbReference type="Proteomes" id="UP000587527"/>
    </source>
</evidence>
<keyword evidence="2" id="KW-0456">Lyase</keyword>
<dbReference type="SUPFAM" id="SSF54593">
    <property type="entry name" value="Glyoxalase/Bleomycin resistance protein/Dihydroxybiphenyl dioxygenase"/>
    <property type="match status" value="1"/>
</dbReference>
<name>A0A841BS37_9ACTN</name>
<dbReference type="CDD" id="cd06587">
    <property type="entry name" value="VOC"/>
    <property type="match status" value="1"/>
</dbReference>
<dbReference type="EMBL" id="JACHMN010000002">
    <property type="protein sequence ID" value="MBB5869723.1"/>
    <property type="molecule type" value="Genomic_DNA"/>
</dbReference>
<dbReference type="Gene3D" id="3.10.180.10">
    <property type="entry name" value="2,3-Dihydroxybiphenyl 1,2-Dioxygenase, domain 1"/>
    <property type="match status" value="1"/>
</dbReference>